<proteinExistence type="predicted"/>
<dbReference type="Proteomes" id="UP000002774">
    <property type="component" value="Chromosome"/>
</dbReference>
<dbReference type="GO" id="GO:0005886">
    <property type="term" value="C:plasma membrane"/>
    <property type="evidence" value="ECO:0007669"/>
    <property type="project" value="TreeGrafter"/>
</dbReference>
<dbReference type="GO" id="GO:0005384">
    <property type="term" value="F:manganese ion transmembrane transporter activity"/>
    <property type="evidence" value="ECO:0007669"/>
    <property type="project" value="TreeGrafter"/>
</dbReference>
<dbReference type="EMBL" id="CM001403">
    <property type="protein sequence ID" value="EHQ29523.1"/>
    <property type="molecule type" value="Genomic_DNA"/>
</dbReference>
<evidence type="ECO:0000313" key="10">
    <source>
        <dbReference type="Proteomes" id="UP000002774"/>
    </source>
</evidence>
<evidence type="ECO:0000256" key="8">
    <source>
        <dbReference type="SAM" id="Phobius"/>
    </source>
</evidence>
<dbReference type="HOGENOM" id="CLU_020088_6_2_10"/>
<dbReference type="Pfam" id="PF01566">
    <property type="entry name" value="Nramp"/>
    <property type="match status" value="1"/>
</dbReference>
<feature type="transmembrane region" description="Helical" evidence="8">
    <location>
        <begin position="387"/>
        <end position="406"/>
    </location>
</feature>
<feature type="transmembrane region" description="Helical" evidence="8">
    <location>
        <begin position="137"/>
        <end position="156"/>
    </location>
</feature>
<feature type="transmembrane region" description="Helical" evidence="8">
    <location>
        <begin position="168"/>
        <end position="186"/>
    </location>
</feature>
<reference evidence="9" key="1">
    <citation type="submission" date="2011-09" db="EMBL/GenBank/DDBJ databases">
        <title>The permanent draft genome of Mucilaginibacter paludis DSM 18603.</title>
        <authorList>
            <consortium name="US DOE Joint Genome Institute (JGI-PGF)"/>
            <person name="Lucas S."/>
            <person name="Han J."/>
            <person name="Lapidus A."/>
            <person name="Bruce D."/>
            <person name="Goodwin L."/>
            <person name="Pitluck S."/>
            <person name="Peters L."/>
            <person name="Kyrpides N."/>
            <person name="Mavromatis K."/>
            <person name="Ivanova N."/>
            <person name="Mikhailova N."/>
            <person name="Held B."/>
            <person name="Detter J.C."/>
            <person name="Tapia R."/>
            <person name="Han C."/>
            <person name="Land M."/>
            <person name="Hauser L."/>
            <person name="Markowitz V."/>
            <person name="Cheng J.-F."/>
            <person name="Hugenholtz P."/>
            <person name="Woyke T."/>
            <person name="Wu D."/>
            <person name="Tindall B."/>
            <person name="Brambilla E."/>
            <person name="Klenk H.-P."/>
            <person name="Eisen J.A."/>
        </authorList>
    </citation>
    <scope>NUCLEOTIDE SEQUENCE [LARGE SCALE GENOMIC DNA]</scope>
    <source>
        <strain evidence="9">DSM 18603</strain>
    </source>
</reference>
<dbReference type="AlphaFoldDB" id="H1YAR4"/>
<evidence type="ECO:0000256" key="4">
    <source>
        <dbReference type="ARBA" id="ARBA00022847"/>
    </source>
</evidence>
<dbReference type="eggNOG" id="COG1914">
    <property type="taxonomic scope" value="Bacteria"/>
</dbReference>
<evidence type="ECO:0000256" key="2">
    <source>
        <dbReference type="ARBA" id="ARBA00022448"/>
    </source>
</evidence>
<dbReference type="PANTHER" id="PTHR11706:SF33">
    <property type="entry name" value="NATURAL RESISTANCE-ASSOCIATED MACROPHAGE PROTEIN 2"/>
    <property type="match status" value="1"/>
</dbReference>
<evidence type="ECO:0000256" key="6">
    <source>
        <dbReference type="ARBA" id="ARBA00023136"/>
    </source>
</evidence>
<evidence type="ECO:0000256" key="3">
    <source>
        <dbReference type="ARBA" id="ARBA00022692"/>
    </source>
</evidence>
<dbReference type="RefSeq" id="WP_008510778.1">
    <property type="nucleotide sequence ID" value="NZ_CM001403.1"/>
</dbReference>
<dbReference type="GO" id="GO:0015086">
    <property type="term" value="F:cadmium ion transmembrane transporter activity"/>
    <property type="evidence" value="ECO:0007669"/>
    <property type="project" value="TreeGrafter"/>
</dbReference>
<gene>
    <name evidence="9" type="ORF">Mucpa_5451</name>
</gene>
<keyword evidence="4" id="KW-0769">Symport</keyword>
<organism evidence="9 10">
    <name type="scientific">Mucilaginibacter paludis DSM 18603</name>
    <dbReference type="NCBI Taxonomy" id="714943"/>
    <lineage>
        <taxon>Bacteria</taxon>
        <taxon>Pseudomonadati</taxon>
        <taxon>Bacteroidota</taxon>
        <taxon>Sphingobacteriia</taxon>
        <taxon>Sphingobacteriales</taxon>
        <taxon>Sphingobacteriaceae</taxon>
        <taxon>Mucilaginibacter</taxon>
    </lineage>
</organism>
<feature type="transmembrane region" description="Helical" evidence="8">
    <location>
        <begin position="107"/>
        <end position="125"/>
    </location>
</feature>
<accession>H1YAR4</accession>
<sequence>MLKNKTLKPNRNVAHTEPEQAGKVQKNRFLKFLTILGPGLTTGAADDDPSGIATYSQTGAQFGYGQLWTALYMLPFMTAVQEACARIGLVTGKGICSVVKDHYSKTVLYAVVALVVIANTINIGADIGAMASAAQLLVPAPFILLTLLFTVVILLLEIFTSYRTYSKILKWLAITLLAYPLTLFIVHQPWSTVLKATVIPHFEFNFAFLFIITGVLGTTISPYMFFWEASQEVEEQREEGRIFHGKPQISWLHIKKMRIDNNFGMVFSEFATWSIIVVGATVLHKSGVTDVKTAADAAKALEPLVHSFPNAGFLAKLIFSVGIIGLGLLAVPVLSGSAAYAVCEAFKWKSSLNLKFKRAPAFYSVICIATIIGLLINFIGIDPVKALVYAAVLNGVAAVPLLFLIVRIASSQKIMGQYKNGWLSSSLLWFTFFAMAAAAVAMFYTILK</sequence>
<keyword evidence="3 8" id="KW-0812">Transmembrane</keyword>
<dbReference type="PANTHER" id="PTHR11706">
    <property type="entry name" value="SOLUTE CARRIER PROTEIN FAMILY 11 MEMBER"/>
    <property type="match status" value="1"/>
</dbReference>
<feature type="transmembrane region" description="Helical" evidence="8">
    <location>
        <begin position="317"/>
        <end position="340"/>
    </location>
</feature>
<keyword evidence="5 8" id="KW-1133">Transmembrane helix</keyword>
<keyword evidence="6 8" id="KW-0472">Membrane</keyword>
<dbReference type="OrthoDB" id="9787548at2"/>
<dbReference type="InterPro" id="IPR001046">
    <property type="entry name" value="NRAMP_fam"/>
</dbReference>
<comment type="subcellular location">
    <subcellularLocation>
        <location evidence="1">Membrane</location>
        <topology evidence="1">Multi-pass membrane protein</topology>
    </subcellularLocation>
</comment>
<name>H1YAR4_9SPHI</name>
<evidence type="ECO:0000256" key="5">
    <source>
        <dbReference type="ARBA" id="ARBA00022989"/>
    </source>
</evidence>
<feature type="transmembrane region" description="Helical" evidence="8">
    <location>
        <begin position="361"/>
        <end position="381"/>
    </location>
</feature>
<feature type="transmembrane region" description="Helical" evidence="8">
    <location>
        <begin position="263"/>
        <end position="283"/>
    </location>
</feature>
<feature type="region of interest" description="Disordered" evidence="7">
    <location>
        <begin position="1"/>
        <end position="20"/>
    </location>
</feature>
<evidence type="ECO:0000313" key="9">
    <source>
        <dbReference type="EMBL" id="EHQ29523.1"/>
    </source>
</evidence>
<protein>
    <submittedName>
        <fullName evidence="9">Natural resistance-associated macrophage protein</fullName>
    </submittedName>
</protein>
<dbReference type="GO" id="GO:0034755">
    <property type="term" value="P:iron ion transmembrane transport"/>
    <property type="evidence" value="ECO:0007669"/>
    <property type="project" value="TreeGrafter"/>
</dbReference>
<keyword evidence="10" id="KW-1185">Reference proteome</keyword>
<evidence type="ECO:0000256" key="7">
    <source>
        <dbReference type="SAM" id="MobiDB-lite"/>
    </source>
</evidence>
<evidence type="ECO:0000256" key="1">
    <source>
        <dbReference type="ARBA" id="ARBA00004141"/>
    </source>
</evidence>
<dbReference type="GO" id="GO:0015293">
    <property type="term" value="F:symporter activity"/>
    <property type="evidence" value="ECO:0007669"/>
    <property type="project" value="UniProtKB-KW"/>
</dbReference>
<keyword evidence="2" id="KW-0813">Transport</keyword>
<feature type="transmembrane region" description="Helical" evidence="8">
    <location>
        <begin position="206"/>
        <end position="227"/>
    </location>
</feature>
<feature type="transmembrane region" description="Helical" evidence="8">
    <location>
        <begin position="427"/>
        <end position="447"/>
    </location>
</feature>